<reference evidence="2" key="1">
    <citation type="journal article" date="2021" name="PeerJ">
        <title>Extensive microbial diversity within the chicken gut microbiome revealed by metagenomics and culture.</title>
        <authorList>
            <person name="Gilroy R."/>
            <person name="Ravi A."/>
            <person name="Getino M."/>
            <person name="Pursley I."/>
            <person name="Horton D.L."/>
            <person name="Alikhan N.F."/>
            <person name="Baker D."/>
            <person name="Gharbi K."/>
            <person name="Hall N."/>
            <person name="Watson M."/>
            <person name="Adriaenssens E.M."/>
            <person name="Foster-Nyarko E."/>
            <person name="Jarju S."/>
            <person name="Secka A."/>
            <person name="Antonio M."/>
            <person name="Oren A."/>
            <person name="Chaudhuri R.R."/>
            <person name="La Ragione R."/>
            <person name="Hildebrand F."/>
            <person name="Pallen M.J."/>
        </authorList>
    </citation>
    <scope>NUCLEOTIDE SEQUENCE</scope>
    <source>
        <strain evidence="2">CHK195-6426</strain>
    </source>
</reference>
<evidence type="ECO:0000313" key="2">
    <source>
        <dbReference type="EMBL" id="HIW82303.1"/>
    </source>
</evidence>
<accession>A0A9D1UCL1</accession>
<dbReference type="AlphaFoldDB" id="A0A9D1UCL1"/>
<comment type="caution">
    <text evidence="2">The sequence shown here is derived from an EMBL/GenBank/DDBJ whole genome shotgun (WGS) entry which is preliminary data.</text>
</comment>
<organism evidence="2 3">
    <name type="scientific">Candidatus Acetatifactor stercoripullorum</name>
    <dbReference type="NCBI Taxonomy" id="2838414"/>
    <lineage>
        <taxon>Bacteria</taxon>
        <taxon>Bacillati</taxon>
        <taxon>Bacillota</taxon>
        <taxon>Clostridia</taxon>
        <taxon>Lachnospirales</taxon>
        <taxon>Lachnospiraceae</taxon>
        <taxon>Acetatifactor</taxon>
    </lineage>
</organism>
<keyword evidence="1" id="KW-0812">Transmembrane</keyword>
<sequence>MQLLRMFSTAKYKGKKGYLKTQKKYEILRTFLYFGISLSLFAAGLITTKTRLNLLTVVAILGCLPASKSAVGMIMFLRFRGCSEENAKEIEKHSEGLFCLYDMVFTSYQKNYNVAHLAVKGNTVCGYTQDGSFDEQSFYQHIDGMLKADGLTNVSVKIFKDLSKYTSRLEQMGELDTDQGNSQKVIDSLKNIAL</sequence>
<feature type="transmembrane region" description="Helical" evidence="1">
    <location>
        <begin position="30"/>
        <end position="48"/>
    </location>
</feature>
<keyword evidence="1" id="KW-0472">Membrane</keyword>
<keyword evidence="1" id="KW-1133">Transmembrane helix</keyword>
<dbReference type="EMBL" id="DXGH01000071">
    <property type="protein sequence ID" value="HIW82303.1"/>
    <property type="molecule type" value="Genomic_DNA"/>
</dbReference>
<evidence type="ECO:0000256" key="1">
    <source>
        <dbReference type="SAM" id="Phobius"/>
    </source>
</evidence>
<evidence type="ECO:0000313" key="3">
    <source>
        <dbReference type="Proteomes" id="UP000824265"/>
    </source>
</evidence>
<feature type="transmembrane region" description="Helical" evidence="1">
    <location>
        <begin position="54"/>
        <end position="77"/>
    </location>
</feature>
<proteinExistence type="predicted"/>
<reference evidence="2" key="2">
    <citation type="submission" date="2021-04" db="EMBL/GenBank/DDBJ databases">
        <authorList>
            <person name="Gilroy R."/>
        </authorList>
    </citation>
    <scope>NUCLEOTIDE SEQUENCE</scope>
    <source>
        <strain evidence="2">CHK195-6426</strain>
    </source>
</reference>
<name>A0A9D1UCL1_9FIRM</name>
<gene>
    <name evidence="2" type="ORF">H9742_12435</name>
</gene>
<dbReference type="Proteomes" id="UP000824265">
    <property type="component" value="Unassembled WGS sequence"/>
</dbReference>
<protein>
    <submittedName>
        <fullName evidence="2">Uncharacterized protein</fullName>
    </submittedName>
</protein>